<dbReference type="EMBL" id="SRLO01002123">
    <property type="protein sequence ID" value="TNN33813.1"/>
    <property type="molecule type" value="Genomic_DNA"/>
</dbReference>
<dbReference type="AlphaFoldDB" id="A0A4Z2EYH6"/>
<comment type="caution">
    <text evidence="1">The sequence shown here is derived from an EMBL/GenBank/DDBJ whole genome shotgun (WGS) entry which is preliminary data.</text>
</comment>
<evidence type="ECO:0000313" key="1">
    <source>
        <dbReference type="EMBL" id="TNN33813.1"/>
    </source>
</evidence>
<name>A0A4Z2EYH6_9TELE</name>
<proteinExistence type="predicted"/>
<accession>A0A4Z2EYH6</accession>
<keyword evidence="2" id="KW-1185">Reference proteome</keyword>
<protein>
    <submittedName>
        <fullName evidence="1">Uncharacterized protein</fullName>
    </submittedName>
</protein>
<reference evidence="1 2" key="1">
    <citation type="submission" date="2019-03" db="EMBL/GenBank/DDBJ databases">
        <title>First draft genome of Liparis tanakae, snailfish: a comprehensive survey of snailfish specific genes.</title>
        <authorList>
            <person name="Kim W."/>
            <person name="Song I."/>
            <person name="Jeong J.-H."/>
            <person name="Kim D."/>
            <person name="Kim S."/>
            <person name="Ryu S."/>
            <person name="Song J.Y."/>
            <person name="Lee S.K."/>
        </authorList>
    </citation>
    <scope>NUCLEOTIDE SEQUENCE [LARGE SCALE GENOMIC DNA]</scope>
    <source>
        <tissue evidence="1">Muscle</tissue>
    </source>
</reference>
<sequence>MAAFSGHASVLFLLRRNQISVSPFGWRPFAEQLVRHGVRDGGTARGDAAAAAAASRVFLIK</sequence>
<gene>
    <name evidence="1" type="ORF">EYF80_056027</name>
</gene>
<dbReference type="Proteomes" id="UP000314294">
    <property type="component" value="Unassembled WGS sequence"/>
</dbReference>
<organism evidence="1 2">
    <name type="scientific">Liparis tanakae</name>
    <name type="common">Tanaka's snailfish</name>
    <dbReference type="NCBI Taxonomy" id="230148"/>
    <lineage>
        <taxon>Eukaryota</taxon>
        <taxon>Metazoa</taxon>
        <taxon>Chordata</taxon>
        <taxon>Craniata</taxon>
        <taxon>Vertebrata</taxon>
        <taxon>Euteleostomi</taxon>
        <taxon>Actinopterygii</taxon>
        <taxon>Neopterygii</taxon>
        <taxon>Teleostei</taxon>
        <taxon>Neoteleostei</taxon>
        <taxon>Acanthomorphata</taxon>
        <taxon>Eupercaria</taxon>
        <taxon>Perciformes</taxon>
        <taxon>Cottioidei</taxon>
        <taxon>Cottales</taxon>
        <taxon>Liparidae</taxon>
        <taxon>Liparis</taxon>
    </lineage>
</organism>
<evidence type="ECO:0000313" key="2">
    <source>
        <dbReference type="Proteomes" id="UP000314294"/>
    </source>
</evidence>